<dbReference type="AlphaFoldDB" id="A0AA88CW62"/>
<accession>A0AA88CW62</accession>
<dbReference type="EMBL" id="BTGU01003470">
    <property type="protein sequence ID" value="GMN32786.1"/>
    <property type="molecule type" value="Genomic_DNA"/>
</dbReference>
<keyword evidence="2" id="KW-1185">Reference proteome</keyword>
<protein>
    <submittedName>
        <fullName evidence="1">Uncharacterized protein</fullName>
    </submittedName>
</protein>
<evidence type="ECO:0000313" key="1">
    <source>
        <dbReference type="EMBL" id="GMN32786.1"/>
    </source>
</evidence>
<dbReference type="Proteomes" id="UP001187192">
    <property type="component" value="Unassembled WGS sequence"/>
</dbReference>
<organism evidence="1 2">
    <name type="scientific">Ficus carica</name>
    <name type="common">Common fig</name>
    <dbReference type="NCBI Taxonomy" id="3494"/>
    <lineage>
        <taxon>Eukaryota</taxon>
        <taxon>Viridiplantae</taxon>
        <taxon>Streptophyta</taxon>
        <taxon>Embryophyta</taxon>
        <taxon>Tracheophyta</taxon>
        <taxon>Spermatophyta</taxon>
        <taxon>Magnoliopsida</taxon>
        <taxon>eudicotyledons</taxon>
        <taxon>Gunneridae</taxon>
        <taxon>Pentapetalae</taxon>
        <taxon>rosids</taxon>
        <taxon>fabids</taxon>
        <taxon>Rosales</taxon>
        <taxon>Moraceae</taxon>
        <taxon>Ficeae</taxon>
        <taxon>Ficus</taxon>
    </lineage>
</organism>
<proteinExistence type="predicted"/>
<name>A0AA88CW62_FICCA</name>
<sequence>MSEAHVYCQKRDLYGSDSDGSFFVPACPPNAFYWAFEETRFVNNNGSCLRRVLAPWLLLKQDILSEARYISQRCDFHRSACSLPSNGKLAHRDFLVLCGRCVNWPAFSLSSVCASCRASSCFDISGAGCASIPLPNSLSFSVILSVELFPGLSMGPCLGFQSEIILWGDFHGSDGSLTGVPENVIDKWAFLKLDLSQQE</sequence>
<gene>
    <name evidence="1" type="ORF">TIFTF001_044721</name>
</gene>
<evidence type="ECO:0000313" key="2">
    <source>
        <dbReference type="Proteomes" id="UP001187192"/>
    </source>
</evidence>
<feature type="non-terminal residue" evidence="1">
    <location>
        <position position="1"/>
    </location>
</feature>
<reference evidence="1" key="1">
    <citation type="submission" date="2023-07" db="EMBL/GenBank/DDBJ databases">
        <title>draft genome sequence of fig (Ficus carica).</title>
        <authorList>
            <person name="Takahashi T."/>
            <person name="Nishimura K."/>
        </authorList>
    </citation>
    <scope>NUCLEOTIDE SEQUENCE</scope>
</reference>
<comment type="caution">
    <text evidence="1">The sequence shown here is derived from an EMBL/GenBank/DDBJ whole genome shotgun (WGS) entry which is preliminary data.</text>
</comment>